<dbReference type="RefSeq" id="WP_052216850.1">
    <property type="nucleotide sequence ID" value="NZ_LGTE01000003.1"/>
</dbReference>
<dbReference type="Pfam" id="PF02491">
    <property type="entry name" value="SHS2_FTSA"/>
    <property type="match status" value="1"/>
</dbReference>
<dbReference type="PANTHER" id="PTHR32432">
    <property type="entry name" value="CELL DIVISION PROTEIN FTSA-RELATED"/>
    <property type="match status" value="1"/>
</dbReference>
<dbReference type="PIRSF" id="PIRSF003101">
    <property type="entry name" value="FtsA"/>
    <property type="match status" value="1"/>
</dbReference>
<dbReference type="GO" id="GO:0032153">
    <property type="term" value="C:cell division site"/>
    <property type="evidence" value="ECO:0007669"/>
    <property type="project" value="UniProtKB-UniRule"/>
</dbReference>
<dbReference type="InterPro" id="IPR003494">
    <property type="entry name" value="SHS2_FtsA"/>
</dbReference>
<dbReference type="Gene3D" id="3.30.420.40">
    <property type="match status" value="2"/>
</dbReference>
<dbReference type="InterPro" id="IPR050696">
    <property type="entry name" value="FtsA/MreB"/>
</dbReference>
<dbReference type="InterPro" id="IPR020823">
    <property type="entry name" value="Cell_div_FtsA"/>
</dbReference>
<dbReference type="NCBIfam" id="TIGR01174">
    <property type="entry name" value="ftsA"/>
    <property type="match status" value="1"/>
</dbReference>
<accession>A0A0L6W5U8</accession>
<dbReference type="SUPFAM" id="SSF53067">
    <property type="entry name" value="Actin-like ATPase domain"/>
    <property type="match status" value="2"/>
</dbReference>
<evidence type="ECO:0000259" key="6">
    <source>
        <dbReference type="SMART" id="SM00842"/>
    </source>
</evidence>
<proteinExistence type="inferred from homology"/>
<keyword evidence="1 5" id="KW-1003">Cell membrane</keyword>
<evidence type="ECO:0000256" key="1">
    <source>
        <dbReference type="ARBA" id="ARBA00022475"/>
    </source>
</evidence>
<keyword evidence="2 5" id="KW-0132">Cell division</keyword>
<dbReference type="Pfam" id="PF14450">
    <property type="entry name" value="FtsA"/>
    <property type="match status" value="1"/>
</dbReference>
<evidence type="ECO:0000256" key="5">
    <source>
        <dbReference type="HAMAP-Rule" id="MF_02033"/>
    </source>
</evidence>
<dbReference type="GO" id="GO:0043093">
    <property type="term" value="P:FtsZ-dependent cytokinesis"/>
    <property type="evidence" value="ECO:0007669"/>
    <property type="project" value="UniProtKB-UniRule"/>
</dbReference>
<protein>
    <recommendedName>
        <fullName evidence="5">Cell division protein FtsA</fullName>
    </recommendedName>
</protein>
<gene>
    <name evidence="5" type="primary">ftsA</name>
    <name evidence="7" type="ORF">Tfer_0646</name>
</gene>
<dbReference type="HAMAP" id="MF_02033">
    <property type="entry name" value="FtsA"/>
    <property type="match status" value="1"/>
</dbReference>
<name>A0A0L6W5U8_9FIRM</name>
<dbReference type="AlphaFoldDB" id="A0A0L6W5U8"/>
<sequence length="398" mass="43240">MSLPNVLVGIDIGTSGIKITVADSTDNFVIKAMAEYPSQGVQKGRIIDIDRAVKSLENAIRLAEEAGRTEIRDIIVNVSGPEVQGILSTGSLLISRSSHRVTEWDVVRVLELARQNIVPTGKETICAVPRSFFVDGNYTPNPVGLRGRLLEVETMLILAPPDLLQERLDLANRLGLKVDSVNAGIVATAGSALSPEDAGVALVDVGAGLTEIGIFDERGLCWLTSLPIGGDYITSDISFGLQVPKELAEKIKLQFGSLNRDDFHEVFTIPGLKGDGPKKINRQFVTEIIDSRITEIFDLIKQAILQSGYNDRVRKGLIFTGGVTKVPGFLERAHEYLKVPVCLGHNDGIYLGDSRYSCSLGLVLCHSQNVAGLQQTASVKDESMGFLARIIRIFKKFV</sequence>
<dbReference type="CDD" id="cd24048">
    <property type="entry name" value="ASKHA_NBD_FtsA"/>
    <property type="match status" value="1"/>
</dbReference>
<evidence type="ECO:0000256" key="3">
    <source>
        <dbReference type="ARBA" id="ARBA00023136"/>
    </source>
</evidence>
<comment type="function">
    <text evidence="5">Cell division protein that is involved in the assembly of the Z ring. May serve as a membrane anchor for the Z ring.</text>
</comment>
<dbReference type="SMART" id="SM00842">
    <property type="entry name" value="FtsA"/>
    <property type="match status" value="1"/>
</dbReference>
<comment type="subunit">
    <text evidence="5">Self-interacts. Interacts with FtsZ.</text>
</comment>
<keyword evidence="3 5" id="KW-0472">Membrane</keyword>
<comment type="similarity">
    <text evidence="5">Belongs to the FtsA/MreB family.</text>
</comment>
<comment type="caution">
    <text evidence="7">The sequence shown here is derived from an EMBL/GenBank/DDBJ whole genome shotgun (WGS) entry which is preliminary data.</text>
</comment>
<keyword evidence="8" id="KW-1185">Reference proteome</keyword>
<comment type="subcellular location">
    <subcellularLocation>
        <location evidence="5">Cell membrane</location>
        <topology evidence="5">Peripheral membrane protein</topology>
        <orientation evidence="5">Cytoplasmic side</orientation>
    </subcellularLocation>
    <text evidence="5">Localizes to the Z ring in an FtsZ-dependent manner. Targeted to the membrane through a conserved C-terminal amphipathic helix.</text>
</comment>
<evidence type="ECO:0000256" key="4">
    <source>
        <dbReference type="ARBA" id="ARBA00023306"/>
    </source>
</evidence>
<evidence type="ECO:0000313" key="8">
    <source>
        <dbReference type="Proteomes" id="UP000037175"/>
    </source>
</evidence>
<organism evidence="7 8">
    <name type="scientific">Thermincola ferriacetica</name>
    <dbReference type="NCBI Taxonomy" id="281456"/>
    <lineage>
        <taxon>Bacteria</taxon>
        <taxon>Bacillati</taxon>
        <taxon>Bacillota</taxon>
        <taxon>Clostridia</taxon>
        <taxon>Eubacteriales</taxon>
        <taxon>Thermincolaceae</taxon>
        <taxon>Thermincola</taxon>
    </lineage>
</organism>
<dbReference type="Proteomes" id="UP000037175">
    <property type="component" value="Unassembled WGS sequence"/>
</dbReference>
<dbReference type="GO" id="GO:0009898">
    <property type="term" value="C:cytoplasmic side of plasma membrane"/>
    <property type="evidence" value="ECO:0007669"/>
    <property type="project" value="UniProtKB-UniRule"/>
</dbReference>
<keyword evidence="4 5" id="KW-0131">Cell cycle</keyword>
<dbReference type="PANTHER" id="PTHR32432:SF4">
    <property type="entry name" value="CELL DIVISION PROTEIN FTSA"/>
    <property type="match status" value="1"/>
</dbReference>
<evidence type="ECO:0000313" key="7">
    <source>
        <dbReference type="EMBL" id="KNZ70464.1"/>
    </source>
</evidence>
<evidence type="ECO:0000256" key="2">
    <source>
        <dbReference type="ARBA" id="ARBA00022618"/>
    </source>
</evidence>
<dbReference type="InterPro" id="IPR043129">
    <property type="entry name" value="ATPase_NBD"/>
</dbReference>
<dbReference type="EMBL" id="LGTE01000003">
    <property type="protein sequence ID" value="KNZ70464.1"/>
    <property type="molecule type" value="Genomic_DNA"/>
</dbReference>
<reference evidence="8" key="1">
    <citation type="submission" date="2015-07" db="EMBL/GenBank/DDBJ databases">
        <title>Complete Genome of Thermincola ferriacetica strain Z-0001T.</title>
        <authorList>
            <person name="Lusk B."/>
            <person name="Badalamenti J.P."/>
            <person name="Parameswaran P."/>
            <person name="Bond D.R."/>
            <person name="Torres C.I."/>
        </authorList>
    </citation>
    <scope>NUCLEOTIDE SEQUENCE [LARGE SCALE GENOMIC DNA]</scope>
    <source>
        <strain evidence="8">Z-0001</strain>
    </source>
</reference>
<feature type="domain" description="SHS2" evidence="6">
    <location>
        <begin position="7"/>
        <end position="192"/>
    </location>
</feature>